<dbReference type="InterPro" id="IPR014623">
    <property type="entry name" value="Tfc7/tau55"/>
</dbReference>
<dbReference type="EMBL" id="BSXN01000409">
    <property type="protein sequence ID" value="GME68408.1"/>
    <property type="molecule type" value="Genomic_DNA"/>
</dbReference>
<comment type="caution">
    <text evidence="3">The sequence shown here is derived from an EMBL/GenBank/DDBJ whole genome shotgun (WGS) entry which is preliminary data.</text>
</comment>
<dbReference type="Proteomes" id="UP001165120">
    <property type="component" value="Unassembled WGS sequence"/>
</dbReference>
<feature type="domain" description="Transcription factor TFIIIC triple barrel" evidence="2">
    <location>
        <begin position="404"/>
        <end position="490"/>
    </location>
</feature>
<evidence type="ECO:0000313" key="3">
    <source>
        <dbReference type="EMBL" id="GME68408.1"/>
    </source>
</evidence>
<dbReference type="Gene3D" id="3.40.50.1240">
    <property type="entry name" value="Phosphoglycerate mutase-like"/>
    <property type="match status" value="1"/>
</dbReference>
<evidence type="ECO:0000313" key="4">
    <source>
        <dbReference type="Proteomes" id="UP001165120"/>
    </source>
</evidence>
<dbReference type="SUPFAM" id="SSF53254">
    <property type="entry name" value="Phosphoglycerate mutase-like"/>
    <property type="match status" value="1"/>
</dbReference>
<dbReference type="PANTHER" id="PTHR16469">
    <property type="entry name" value="UBIQUITIN-ASSOCIATED AND SH3 DOMAIN-CONTAINING BA-RELATED"/>
    <property type="match status" value="1"/>
</dbReference>
<feature type="compositionally biased region" description="Acidic residues" evidence="1">
    <location>
        <begin position="283"/>
        <end position="340"/>
    </location>
</feature>
<dbReference type="CDD" id="cd07067">
    <property type="entry name" value="HP_PGM_like"/>
    <property type="match status" value="1"/>
</dbReference>
<dbReference type="PIRSF" id="PIRSF036802">
    <property type="entry name" value="Tau55_TFC7"/>
    <property type="match status" value="1"/>
</dbReference>
<feature type="region of interest" description="Disordered" evidence="1">
    <location>
        <begin position="1"/>
        <end position="35"/>
    </location>
</feature>
<dbReference type="InterPro" id="IPR051710">
    <property type="entry name" value="Phosphatase_SH3-domain"/>
</dbReference>
<dbReference type="PANTHER" id="PTHR16469:SF51">
    <property type="entry name" value="TRANSCRIPTION FACTOR TAU 55 KDA SUBUNIT"/>
    <property type="match status" value="1"/>
</dbReference>
<dbReference type="InterPro" id="IPR029033">
    <property type="entry name" value="His_PPase_superfam"/>
</dbReference>
<dbReference type="InterPro" id="IPR019481">
    <property type="entry name" value="TFIIIC_triple_barrel"/>
</dbReference>
<dbReference type="FunFam" id="3.40.50.1240:FF:000034">
    <property type="entry name" value="Transcription factor TFIIIC subunit"/>
    <property type="match status" value="1"/>
</dbReference>
<sequence length="559" mass="63076">MKNDNSNNLYSKSKSNWLPPPHPPNPTGIDSDPALAEHGVDQANELANYITKELNPKPKIIISSPFYRCIQTANPTANSLRIPIFLDKGVGEFYKKDRAVIPEPASLKTLQTFFPNVSNEWQWDTVVPSNSGEDESDIFNRCSQFWDVFFQKFESQFPNIETVMFISHAATKIALGMTLLKGYESVRDELKDEDNVDGGESKVIKSGTCAIDKYVKDDANGGRWSMKINGYTDYLEKGEEMNWHFISNVEAGSDEDIERRRKLAEEGKLAEEEKLLKGKTENDDPMDIDIDKVDDEDDEEDEDEDDEDDEDEDDESDEDEDESEEEDEDEDDEEEDEDDDTVKKEEYDDEEYEDVFVKLSVPPKGRYSDKHSIGSTAFQMLSGNTNNGRPKTDNRYSSNENTTNSNLKSSKNALPKLMNSRLYAPITSSSTMQIVGMETDKPILQIDKEVFEGDWGKLIGTELIFNDSGDCVTKVDGHLTFKQGKLLPKSDVPKNDQPKKKETLFVRALKLAKSVSNNDKSVSGKDQSVSGKDKSENKVESEKDAETVTQTESKSEKTT</sequence>
<organism evidence="3 4">
    <name type="scientific">Candida boidinii</name>
    <name type="common">Yeast</name>
    <dbReference type="NCBI Taxonomy" id="5477"/>
    <lineage>
        <taxon>Eukaryota</taxon>
        <taxon>Fungi</taxon>
        <taxon>Dikarya</taxon>
        <taxon>Ascomycota</taxon>
        <taxon>Saccharomycotina</taxon>
        <taxon>Pichiomycetes</taxon>
        <taxon>Pichiales</taxon>
        <taxon>Pichiaceae</taxon>
        <taxon>Ogataea</taxon>
        <taxon>Ogataea/Candida clade</taxon>
    </lineage>
</organism>
<feature type="region of interest" description="Disordered" evidence="1">
    <location>
        <begin position="274"/>
        <end position="410"/>
    </location>
</feature>
<name>A0A9W6T0A9_CANBO</name>
<dbReference type="Pfam" id="PF10419">
    <property type="entry name" value="TFIIIC_sub6"/>
    <property type="match status" value="1"/>
</dbReference>
<gene>
    <name evidence="3" type="ORF">Cboi02_000163800</name>
</gene>
<feature type="compositionally biased region" description="Low complexity" evidence="1">
    <location>
        <begin position="397"/>
        <end position="410"/>
    </location>
</feature>
<feature type="compositionally biased region" description="Low complexity" evidence="1">
    <location>
        <begin position="1"/>
        <end position="16"/>
    </location>
</feature>
<evidence type="ECO:0000259" key="2">
    <source>
        <dbReference type="Pfam" id="PF10419"/>
    </source>
</evidence>
<dbReference type="GO" id="GO:0016791">
    <property type="term" value="F:phosphatase activity"/>
    <property type="evidence" value="ECO:0007669"/>
    <property type="project" value="UniProtKB-ARBA"/>
</dbReference>
<dbReference type="AlphaFoldDB" id="A0A9W6T0A9"/>
<accession>A0A9W6T0A9</accession>
<dbReference type="Gene3D" id="2.60.40.4370">
    <property type="match status" value="1"/>
</dbReference>
<dbReference type="Pfam" id="PF00300">
    <property type="entry name" value="His_Phos_1"/>
    <property type="match status" value="1"/>
</dbReference>
<protein>
    <submittedName>
        <fullName evidence="3">Unnamed protein product</fullName>
    </submittedName>
</protein>
<feature type="compositionally biased region" description="Basic and acidic residues" evidence="1">
    <location>
        <begin position="531"/>
        <end position="546"/>
    </location>
</feature>
<keyword evidence="4" id="KW-1185">Reference proteome</keyword>
<reference evidence="3" key="1">
    <citation type="submission" date="2023-04" db="EMBL/GenBank/DDBJ databases">
        <title>Candida boidinii NBRC 10035.</title>
        <authorList>
            <person name="Ichikawa N."/>
            <person name="Sato H."/>
            <person name="Tonouchi N."/>
        </authorList>
    </citation>
    <scope>NUCLEOTIDE SEQUENCE</scope>
    <source>
        <strain evidence="3">NBRC 10035</strain>
    </source>
</reference>
<feature type="compositionally biased region" description="Polar residues" evidence="1">
    <location>
        <begin position="516"/>
        <end position="530"/>
    </location>
</feature>
<feature type="compositionally biased region" description="Polar residues" evidence="1">
    <location>
        <begin position="373"/>
        <end position="389"/>
    </location>
</feature>
<proteinExistence type="predicted"/>
<dbReference type="InterPro" id="IPR013078">
    <property type="entry name" value="His_Pase_superF_clade-1"/>
</dbReference>
<evidence type="ECO:0000256" key="1">
    <source>
        <dbReference type="SAM" id="MobiDB-lite"/>
    </source>
</evidence>
<feature type="region of interest" description="Disordered" evidence="1">
    <location>
        <begin position="516"/>
        <end position="559"/>
    </location>
</feature>